<organism evidence="5 6">
    <name type="scientific">Thermoactinomyces intermedius</name>
    <dbReference type="NCBI Taxonomy" id="2024"/>
    <lineage>
        <taxon>Bacteria</taxon>
        <taxon>Bacillati</taxon>
        <taxon>Bacillota</taxon>
        <taxon>Bacilli</taxon>
        <taxon>Bacillales</taxon>
        <taxon>Thermoactinomycetaceae</taxon>
        <taxon>Thermoactinomyces</taxon>
    </lineage>
</organism>
<evidence type="ECO:0000259" key="4">
    <source>
        <dbReference type="Pfam" id="PF25888"/>
    </source>
</evidence>
<protein>
    <submittedName>
        <fullName evidence="5">DnaD domain protein</fullName>
    </submittedName>
</protein>
<proteinExistence type="inferred from homology"/>
<dbReference type="InterPro" id="IPR006343">
    <property type="entry name" value="DnaB/C_C"/>
</dbReference>
<dbReference type="AlphaFoldDB" id="A0A8I1A8G1"/>
<evidence type="ECO:0000313" key="6">
    <source>
        <dbReference type="Proteomes" id="UP000633619"/>
    </source>
</evidence>
<dbReference type="EMBL" id="JAECVW010000002">
    <property type="protein sequence ID" value="MBH8594770.1"/>
    <property type="molecule type" value="Genomic_DNA"/>
</dbReference>
<accession>A0A8I1A8G1</accession>
<name>A0A8I1A8G1_THEIN</name>
<evidence type="ECO:0000259" key="3">
    <source>
        <dbReference type="Pfam" id="PF07261"/>
    </source>
</evidence>
<feature type="region of interest" description="Disordered" evidence="2">
    <location>
        <begin position="406"/>
        <end position="462"/>
    </location>
</feature>
<comment type="similarity">
    <text evidence="1">Belongs to the DnaB/DnaD family.</text>
</comment>
<feature type="domain" description="Replicative helicase loading/DNA remodeling protein DnaB N-terminal winged helix" evidence="4">
    <location>
        <begin position="21"/>
        <end position="273"/>
    </location>
</feature>
<dbReference type="Pfam" id="PF07261">
    <property type="entry name" value="DnaB_2"/>
    <property type="match status" value="1"/>
</dbReference>
<evidence type="ECO:0000313" key="5">
    <source>
        <dbReference type="EMBL" id="MBH8594770.1"/>
    </source>
</evidence>
<sequence>MAMFWKDAGWRCRTHRPIHHADLVGLIHLYQPIVGASAISLYMTLACQVPLHRAGVSKLYAHSYLLQLCSFTFDQLLEARHLLEGVGLINTYEIEEEEDHVYYEYEMLPPLTPAKFFQSDILSVTLYNALGKERYIAVKDWLTGDDRFQPGRKEEKKKNITRSFQDVFDSISPAELAKQAEREKEVTGPVAKIDESLHQGKRPDFMQDDIDFSMLQLRLSHLLGKDVWTEDLKKEIRELGFLYQLDEWAILKALQNPYVTSHGQIRLDRLRSFVRSEYCMQFGSTPVVAKKADALAAKEEKKMPPDREKPLSEEEKHIRQLAQISPMQLLAFYQKGARIPASDVEIVESLIRHYGLPPGVVNVLLEYVLLKYDYKLPRNLVEKIAGHWKRLGISTVEEAVEQAKKEEWETKKKKQQPRSFQPKNPRNKPEALPQTLQMQMEQSQRAKSGQATKDEWADQQEQIRAKLRLMNERFVAGNKEKKNTP</sequence>
<gene>
    <name evidence="5" type="ORF">I8U20_05435</name>
</gene>
<feature type="domain" description="DnaB/C C-terminal" evidence="3">
    <location>
        <begin position="341"/>
        <end position="402"/>
    </location>
</feature>
<keyword evidence="6" id="KW-1185">Reference proteome</keyword>
<dbReference type="Proteomes" id="UP000633619">
    <property type="component" value="Unassembled WGS sequence"/>
</dbReference>
<feature type="compositionally biased region" description="Polar residues" evidence="2">
    <location>
        <begin position="434"/>
        <end position="451"/>
    </location>
</feature>
<reference evidence="5 6" key="1">
    <citation type="submission" date="2020-12" db="EMBL/GenBank/DDBJ databases">
        <title>WGS of Thermoactinomyces spp.</title>
        <authorList>
            <person name="Cheng K."/>
        </authorList>
    </citation>
    <scope>NUCLEOTIDE SEQUENCE [LARGE SCALE GENOMIC DNA]</scope>
    <source>
        <strain evidence="6">CICC 10671\DSM 43846</strain>
    </source>
</reference>
<evidence type="ECO:0000256" key="1">
    <source>
        <dbReference type="ARBA" id="ARBA00093462"/>
    </source>
</evidence>
<evidence type="ECO:0000256" key="2">
    <source>
        <dbReference type="SAM" id="MobiDB-lite"/>
    </source>
</evidence>
<dbReference type="Pfam" id="PF25888">
    <property type="entry name" value="WHD_DnaB"/>
    <property type="match status" value="1"/>
</dbReference>
<comment type="caution">
    <text evidence="5">The sequence shown here is derived from an EMBL/GenBank/DDBJ whole genome shotgun (WGS) entry which is preliminary data.</text>
</comment>
<dbReference type="InterPro" id="IPR058660">
    <property type="entry name" value="WHD_DnaB"/>
</dbReference>
<feature type="compositionally biased region" description="Basic and acidic residues" evidence="2">
    <location>
        <begin position="452"/>
        <end position="462"/>
    </location>
</feature>
<dbReference type="RefSeq" id="WP_181731989.1">
    <property type="nucleotide sequence ID" value="NZ_JACEIR010000004.1"/>
</dbReference>